<dbReference type="GO" id="GO:0005829">
    <property type="term" value="C:cytosol"/>
    <property type="evidence" value="ECO:0007669"/>
    <property type="project" value="TreeGrafter"/>
</dbReference>
<dbReference type="AlphaFoldDB" id="A0A846ZR56"/>
<keyword evidence="5" id="KW-1185">Reference proteome</keyword>
<accession>A0A846ZR56</accession>
<comment type="similarity">
    <text evidence="1">Belongs to the P-Pant transferase superfamily. Gsp/Sfp/HetI/AcpT family.</text>
</comment>
<dbReference type="GO" id="GO:0019878">
    <property type="term" value="P:lysine biosynthetic process via aminoadipic acid"/>
    <property type="evidence" value="ECO:0007669"/>
    <property type="project" value="TreeGrafter"/>
</dbReference>
<evidence type="ECO:0000256" key="1">
    <source>
        <dbReference type="ARBA" id="ARBA00010990"/>
    </source>
</evidence>
<feature type="domain" description="4'-phosphopantetheinyl transferase" evidence="3">
    <location>
        <begin position="52"/>
        <end position="143"/>
    </location>
</feature>
<dbReference type="InterPro" id="IPR008278">
    <property type="entry name" value="4-PPantetheinyl_Trfase_dom"/>
</dbReference>
<organism evidence="4 5">
    <name type="scientific">Oleiagrimonas citrea</name>
    <dbReference type="NCBI Taxonomy" id="1665687"/>
    <lineage>
        <taxon>Bacteria</taxon>
        <taxon>Pseudomonadati</taxon>
        <taxon>Pseudomonadota</taxon>
        <taxon>Gammaproteobacteria</taxon>
        <taxon>Lysobacterales</taxon>
        <taxon>Rhodanobacteraceae</taxon>
        <taxon>Oleiagrimonas</taxon>
    </lineage>
</organism>
<reference evidence="4 5" key="1">
    <citation type="journal article" date="2017" name="Int. J. Syst. Evol. Microbiol.">
        <title>Oleiagrimonas citrea sp. nov., a marine bacterium isolated from tidal flat sediment and emended description of the genus Oleiagrimonas Fang et al. 2015 and Oleiagrimonas soli.</title>
        <authorList>
            <person name="Yang S.H."/>
            <person name="Seo H.S."/>
            <person name="Seong C.N."/>
            <person name="Kwon K.K."/>
        </authorList>
    </citation>
    <scope>NUCLEOTIDE SEQUENCE [LARGE SCALE GENOMIC DNA]</scope>
    <source>
        <strain evidence="4 5">MEBiC09124</strain>
    </source>
</reference>
<dbReference type="GO" id="GO:0008897">
    <property type="term" value="F:holo-[acyl-carrier-protein] synthase activity"/>
    <property type="evidence" value="ECO:0007669"/>
    <property type="project" value="InterPro"/>
</dbReference>
<dbReference type="EMBL" id="JAAZQD010000006">
    <property type="protein sequence ID" value="NKZ40080.1"/>
    <property type="molecule type" value="Genomic_DNA"/>
</dbReference>
<evidence type="ECO:0000313" key="4">
    <source>
        <dbReference type="EMBL" id="NKZ40080.1"/>
    </source>
</evidence>
<dbReference type="SUPFAM" id="SSF56214">
    <property type="entry name" value="4'-phosphopantetheinyl transferase"/>
    <property type="match status" value="2"/>
</dbReference>
<dbReference type="InterPro" id="IPR050559">
    <property type="entry name" value="P-Pant_transferase_sf"/>
</dbReference>
<dbReference type="Proteomes" id="UP000541636">
    <property type="component" value="Unassembled WGS sequence"/>
</dbReference>
<dbReference type="Gene3D" id="3.90.470.20">
    <property type="entry name" value="4'-phosphopantetheinyl transferase domain"/>
    <property type="match status" value="1"/>
</dbReference>
<protein>
    <submittedName>
        <fullName evidence="4">4'-phosphopantetheinyl transferase superfamily protein</fullName>
    </submittedName>
</protein>
<keyword evidence="2 4" id="KW-0808">Transferase</keyword>
<sequence>MLAAYLDVDPADVHFHHGEHGRPALTGHAELDFNWSHSRDIALIAIARSLPQLGIDVEASRPRPRALQLAQRFFAASEHEQLAALPAASQQTAFLRLWTAKEAVLKALGEGLRYGLHRVTFDLGRTAPIARSFSGSAAPVHAWQLHAIQDADCTASLAWRGDARRVYWFRPADSI</sequence>
<evidence type="ECO:0000313" key="5">
    <source>
        <dbReference type="Proteomes" id="UP000541636"/>
    </source>
</evidence>
<comment type="caution">
    <text evidence="4">The sequence shown here is derived from an EMBL/GenBank/DDBJ whole genome shotgun (WGS) entry which is preliminary data.</text>
</comment>
<evidence type="ECO:0000259" key="3">
    <source>
        <dbReference type="Pfam" id="PF01648"/>
    </source>
</evidence>
<evidence type="ECO:0000256" key="2">
    <source>
        <dbReference type="ARBA" id="ARBA00022679"/>
    </source>
</evidence>
<dbReference type="PANTHER" id="PTHR12215:SF10">
    <property type="entry name" value="L-AMINOADIPATE-SEMIALDEHYDE DEHYDROGENASE-PHOSPHOPANTETHEINYL TRANSFERASE"/>
    <property type="match status" value="1"/>
</dbReference>
<dbReference type="GO" id="GO:0000287">
    <property type="term" value="F:magnesium ion binding"/>
    <property type="evidence" value="ECO:0007669"/>
    <property type="project" value="InterPro"/>
</dbReference>
<dbReference type="InterPro" id="IPR037143">
    <property type="entry name" value="4-PPantetheinyl_Trfase_dom_sf"/>
</dbReference>
<proteinExistence type="inferred from homology"/>
<name>A0A846ZR56_9GAMM</name>
<dbReference type="PANTHER" id="PTHR12215">
    <property type="entry name" value="PHOSPHOPANTETHEINE TRANSFERASE"/>
    <property type="match status" value="1"/>
</dbReference>
<dbReference type="Pfam" id="PF01648">
    <property type="entry name" value="ACPS"/>
    <property type="match status" value="1"/>
</dbReference>
<gene>
    <name evidence="4" type="ORF">HF690_14065</name>
</gene>